<keyword evidence="6" id="KW-1185">Reference proteome</keyword>
<dbReference type="AlphaFoldDB" id="A0A542DTQ2"/>
<dbReference type="SUPFAM" id="SSF46689">
    <property type="entry name" value="Homeodomain-like"/>
    <property type="match status" value="1"/>
</dbReference>
<protein>
    <submittedName>
        <fullName evidence="5">TetR family transcriptional regulator</fullName>
    </submittedName>
</protein>
<accession>A0A542DTQ2</accession>
<keyword evidence="1 2" id="KW-0238">DNA-binding</keyword>
<feature type="region of interest" description="Disordered" evidence="3">
    <location>
        <begin position="206"/>
        <end position="234"/>
    </location>
</feature>
<dbReference type="Pfam" id="PF00440">
    <property type="entry name" value="TetR_N"/>
    <property type="match status" value="1"/>
</dbReference>
<feature type="domain" description="HTH tetR-type" evidence="4">
    <location>
        <begin position="21"/>
        <end position="80"/>
    </location>
</feature>
<feature type="DNA-binding region" description="H-T-H motif" evidence="2">
    <location>
        <begin position="43"/>
        <end position="62"/>
    </location>
</feature>
<dbReference type="PRINTS" id="PR00455">
    <property type="entry name" value="HTHTETR"/>
</dbReference>
<name>A0A542DTQ2_9ACTN</name>
<dbReference type="InterPro" id="IPR009057">
    <property type="entry name" value="Homeodomain-like_sf"/>
</dbReference>
<gene>
    <name evidence="5" type="ORF">FB475_6035</name>
</gene>
<evidence type="ECO:0000313" key="6">
    <source>
        <dbReference type="Proteomes" id="UP000316298"/>
    </source>
</evidence>
<dbReference type="PROSITE" id="PS50977">
    <property type="entry name" value="HTH_TETR_2"/>
    <property type="match status" value="1"/>
</dbReference>
<evidence type="ECO:0000313" key="5">
    <source>
        <dbReference type="EMBL" id="TQJ06375.1"/>
    </source>
</evidence>
<sequence>MSTHSVTVDAVSPRATPLPPEERRAAIVQAALPLLEEFGAEVSTKQIAEAAGIAEGTIFRAFGSKDALIEAAMATVFDLSDLIDDLRNVDRSLPLRERTIAAVEIRQTGLRRVFKLLFSLRLRRPPDFRNSTPLDEERRQHQQDLAAAAFADLLRPDADQLSYTPEEVVRRLGMLIFSATHPMISGGQVLTAEEIVDFAFDGVRKRTTTGQPPATEDVAGLASVGGRRHDSGDD</sequence>
<dbReference type="EMBL" id="VFMM01000003">
    <property type="protein sequence ID" value="TQJ06375.1"/>
    <property type="molecule type" value="Genomic_DNA"/>
</dbReference>
<reference evidence="5 6" key="1">
    <citation type="submission" date="2019-06" db="EMBL/GenBank/DDBJ databases">
        <title>Sequencing the genomes of 1000 actinobacteria strains.</title>
        <authorList>
            <person name="Klenk H.-P."/>
        </authorList>
    </citation>
    <scope>NUCLEOTIDE SEQUENCE [LARGE SCALE GENOMIC DNA]</scope>
    <source>
        <strain evidence="5 6">DSM 17305</strain>
    </source>
</reference>
<dbReference type="Proteomes" id="UP000316298">
    <property type="component" value="Unassembled WGS sequence"/>
</dbReference>
<comment type="caution">
    <text evidence="5">The sequence shown here is derived from an EMBL/GenBank/DDBJ whole genome shotgun (WGS) entry which is preliminary data.</text>
</comment>
<dbReference type="InterPro" id="IPR050109">
    <property type="entry name" value="HTH-type_TetR-like_transc_reg"/>
</dbReference>
<evidence type="ECO:0000259" key="4">
    <source>
        <dbReference type="PROSITE" id="PS50977"/>
    </source>
</evidence>
<dbReference type="GO" id="GO:0003700">
    <property type="term" value="F:DNA-binding transcription factor activity"/>
    <property type="evidence" value="ECO:0007669"/>
    <property type="project" value="TreeGrafter"/>
</dbReference>
<proteinExistence type="predicted"/>
<organism evidence="5 6">
    <name type="scientific">Kribbella jejuensis</name>
    <dbReference type="NCBI Taxonomy" id="236068"/>
    <lineage>
        <taxon>Bacteria</taxon>
        <taxon>Bacillati</taxon>
        <taxon>Actinomycetota</taxon>
        <taxon>Actinomycetes</taxon>
        <taxon>Propionibacteriales</taxon>
        <taxon>Kribbellaceae</taxon>
        <taxon>Kribbella</taxon>
    </lineage>
</organism>
<evidence type="ECO:0000256" key="3">
    <source>
        <dbReference type="SAM" id="MobiDB-lite"/>
    </source>
</evidence>
<dbReference type="PANTHER" id="PTHR30055">
    <property type="entry name" value="HTH-TYPE TRANSCRIPTIONAL REGULATOR RUTR"/>
    <property type="match status" value="1"/>
</dbReference>
<dbReference type="PANTHER" id="PTHR30055:SF181">
    <property type="entry name" value="BLR6905 PROTEIN"/>
    <property type="match status" value="1"/>
</dbReference>
<evidence type="ECO:0000256" key="1">
    <source>
        <dbReference type="ARBA" id="ARBA00023125"/>
    </source>
</evidence>
<dbReference type="GO" id="GO:0000976">
    <property type="term" value="F:transcription cis-regulatory region binding"/>
    <property type="evidence" value="ECO:0007669"/>
    <property type="project" value="TreeGrafter"/>
</dbReference>
<evidence type="ECO:0000256" key="2">
    <source>
        <dbReference type="PROSITE-ProRule" id="PRU00335"/>
    </source>
</evidence>
<dbReference type="Gene3D" id="1.10.357.10">
    <property type="entry name" value="Tetracycline Repressor, domain 2"/>
    <property type="match status" value="1"/>
</dbReference>
<dbReference type="InterPro" id="IPR001647">
    <property type="entry name" value="HTH_TetR"/>
</dbReference>